<organism evidence="1 2">
    <name type="scientific">Luteolibacter rhizosphaerae</name>
    <dbReference type="NCBI Taxonomy" id="2989719"/>
    <lineage>
        <taxon>Bacteria</taxon>
        <taxon>Pseudomonadati</taxon>
        <taxon>Verrucomicrobiota</taxon>
        <taxon>Verrucomicrobiia</taxon>
        <taxon>Verrucomicrobiales</taxon>
        <taxon>Verrucomicrobiaceae</taxon>
        <taxon>Luteolibacter</taxon>
    </lineage>
</organism>
<accession>A0ABT3GA48</accession>
<dbReference type="EMBL" id="JAPDDR010000016">
    <property type="protein sequence ID" value="MCW1916517.1"/>
    <property type="molecule type" value="Genomic_DNA"/>
</dbReference>
<gene>
    <name evidence="1" type="ORF">OJ996_23220</name>
</gene>
<name>A0ABT3GA48_9BACT</name>
<sequence>MSTEYQVQTFSGGEVRFWIERGSSIHLKAVSPHGDPTELTSEDAREIAAALIAAAEQMDVSPKQIL</sequence>
<protein>
    <recommendedName>
        <fullName evidence="3">DUF1508 domain-containing protein</fullName>
    </recommendedName>
</protein>
<comment type="caution">
    <text evidence="1">The sequence shown here is derived from an EMBL/GenBank/DDBJ whole genome shotgun (WGS) entry which is preliminary data.</text>
</comment>
<reference evidence="1" key="1">
    <citation type="submission" date="2022-10" db="EMBL/GenBank/DDBJ databases">
        <title>Luteolibacter sp. GHJ8, whole genome shotgun sequencing project.</title>
        <authorList>
            <person name="Zhao G."/>
            <person name="Shen L."/>
        </authorList>
    </citation>
    <scope>NUCLEOTIDE SEQUENCE</scope>
    <source>
        <strain evidence="1">GHJ8</strain>
    </source>
</reference>
<keyword evidence="2" id="KW-1185">Reference proteome</keyword>
<proteinExistence type="predicted"/>
<dbReference type="RefSeq" id="WP_264516095.1">
    <property type="nucleotide sequence ID" value="NZ_JAPDDR010000016.1"/>
</dbReference>
<evidence type="ECO:0000313" key="1">
    <source>
        <dbReference type="EMBL" id="MCW1916517.1"/>
    </source>
</evidence>
<evidence type="ECO:0008006" key="3">
    <source>
        <dbReference type="Google" id="ProtNLM"/>
    </source>
</evidence>
<evidence type="ECO:0000313" key="2">
    <source>
        <dbReference type="Proteomes" id="UP001165653"/>
    </source>
</evidence>
<dbReference type="Proteomes" id="UP001165653">
    <property type="component" value="Unassembled WGS sequence"/>
</dbReference>